<keyword evidence="3" id="KW-1185">Reference proteome</keyword>
<reference evidence="2 3" key="1">
    <citation type="journal article" date="2024" name="IMA Fungus">
        <title>IMA Genome - F19 : A genome assembly and annotation guide to empower mycologists, including annotated draft genome sequences of Ceratocystis pirilliformis, Diaporthe australafricana, Fusarium ophioides, Paecilomyces lecythidis, and Sporothrix stenoceras.</title>
        <authorList>
            <person name="Aylward J."/>
            <person name="Wilson A.M."/>
            <person name="Visagie C.M."/>
            <person name="Spraker J."/>
            <person name="Barnes I."/>
            <person name="Buitendag C."/>
            <person name="Ceriani C."/>
            <person name="Del Mar Angel L."/>
            <person name="du Plessis D."/>
            <person name="Fuchs T."/>
            <person name="Gasser K."/>
            <person name="Kramer D."/>
            <person name="Li W."/>
            <person name="Munsamy K."/>
            <person name="Piso A."/>
            <person name="Price J.L."/>
            <person name="Sonnekus B."/>
            <person name="Thomas C."/>
            <person name="van der Nest A."/>
            <person name="van Dijk A."/>
            <person name="van Heerden A."/>
            <person name="van Vuuren N."/>
            <person name="Yilmaz N."/>
            <person name="Duong T.A."/>
            <person name="van der Merwe N.A."/>
            <person name="Wingfield M.J."/>
            <person name="Wingfield B.D."/>
        </authorList>
    </citation>
    <scope>NUCLEOTIDE SEQUENCE [LARGE SCALE GENOMIC DNA]</scope>
    <source>
        <strain evidence="2 3">CMW 5346</strain>
    </source>
</reference>
<evidence type="ECO:0000256" key="1">
    <source>
        <dbReference type="SAM" id="MobiDB-lite"/>
    </source>
</evidence>
<sequence>MNNQPTATFNTSRTTTATASGPAVKARQLAHLQSQLSMLSGHLADTDSLVRVTAAQAGYLRELGSWHAGLFMAASKVLGEEGGKEASREEERQ</sequence>
<proteinExistence type="predicted"/>
<dbReference type="EMBL" id="JAWCUI010000032">
    <property type="protein sequence ID" value="KAL1894594.1"/>
    <property type="molecule type" value="Genomic_DNA"/>
</dbReference>
<protein>
    <recommendedName>
        <fullName evidence="4">DUF1721 domain containing protein</fullName>
    </recommendedName>
</protein>
<dbReference type="InterPro" id="IPR042332">
    <property type="entry name" value="Hsk3"/>
</dbReference>
<comment type="caution">
    <text evidence="2">The sequence shown here is derived from an EMBL/GenBank/DDBJ whole genome shotgun (WGS) entry which is preliminary data.</text>
</comment>
<dbReference type="Proteomes" id="UP001583186">
    <property type="component" value="Unassembled WGS sequence"/>
</dbReference>
<evidence type="ECO:0000313" key="3">
    <source>
        <dbReference type="Proteomes" id="UP001583186"/>
    </source>
</evidence>
<dbReference type="InterPro" id="IPR013183">
    <property type="entry name" value="Hsk3-like"/>
</dbReference>
<evidence type="ECO:0008006" key="4">
    <source>
        <dbReference type="Google" id="ProtNLM"/>
    </source>
</evidence>
<dbReference type="PANTHER" id="PTHR28289">
    <property type="entry name" value="DASH COMPLEX SUBUNIT HSK3"/>
    <property type="match status" value="1"/>
</dbReference>
<organism evidence="2 3">
    <name type="scientific">Sporothrix stenoceras</name>
    <dbReference type="NCBI Taxonomy" id="5173"/>
    <lineage>
        <taxon>Eukaryota</taxon>
        <taxon>Fungi</taxon>
        <taxon>Dikarya</taxon>
        <taxon>Ascomycota</taxon>
        <taxon>Pezizomycotina</taxon>
        <taxon>Sordariomycetes</taxon>
        <taxon>Sordariomycetidae</taxon>
        <taxon>Ophiostomatales</taxon>
        <taxon>Ophiostomataceae</taxon>
        <taxon>Sporothrix</taxon>
    </lineage>
</organism>
<feature type="region of interest" description="Disordered" evidence="1">
    <location>
        <begin position="1"/>
        <end position="22"/>
    </location>
</feature>
<gene>
    <name evidence="2" type="ORF">Sste5346_005829</name>
</gene>
<feature type="compositionally biased region" description="Low complexity" evidence="1">
    <location>
        <begin position="1"/>
        <end position="19"/>
    </location>
</feature>
<dbReference type="Pfam" id="PF08227">
    <property type="entry name" value="DASH_Hsk3"/>
    <property type="match status" value="1"/>
</dbReference>
<dbReference type="PANTHER" id="PTHR28289:SF1">
    <property type="entry name" value="DASH COMPLEX SUBUNIT HSK3"/>
    <property type="match status" value="1"/>
</dbReference>
<evidence type="ECO:0000313" key="2">
    <source>
        <dbReference type="EMBL" id="KAL1894594.1"/>
    </source>
</evidence>
<accession>A0ABR3Z1U2</accession>
<name>A0ABR3Z1U2_9PEZI</name>